<comment type="caution">
    <text evidence="7">The sequence shown here is derived from an EMBL/GenBank/DDBJ whole genome shotgun (WGS) entry which is preliminary data.</text>
</comment>
<dbReference type="InterPro" id="IPR006976">
    <property type="entry name" value="VanZ-like"/>
</dbReference>
<dbReference type="SUPFAM" id="SSF144091">
    <property type="entry name" value="Rhomboid-like"/>
    <property type="match status" value="1"/>
</dbReference>
<dbReference type="RefSeq" id="WP_138239330.1">
    <property type="nucleotide sequence ID" value="NZ_VBRY01000007.1"/>
</dbReference>
<evidence type="ECO:0000256" key="3">
    <source>
        <dbReference type="ARBA" id="ARBA00022989"/>
    </source>
</evidence>
<evidence type="ECO:0000256" key="5">
    <source>
        <dbReference type="SAM" id="Phobius"/>
    </source>
</evidence>
<feature type="transmembrane region" description="Helical" evidence="5">
    <location>
        <begin position="88"/>
        <end position="108"/>
    </location>
</feature>
<evidence type="ECO:0000256" key="4">
    <source>
        <dbReference type="ARBA" id="ARBA00023136"/>
    </source>
</evidence>
<feature type="domain" description="VanZ-like" evidence="6">
    <location>
        <begin position="37"/>
        <end position="108"/>
    </location>
</feature>
<organism evidence="7 8">
    <name type="scientific">Mariprofundus erugo</name>
    <dbReference type="NCBI Taxonomy" id="2528639"/>
    <lineage>
        <taxon>Bacteria</taxon>
        <taxon>Pseudomonadati</taxon>
        <taxon>Pseudomonadota</taxon>
        <taxon>Candidatius Mariprofundia</taxon>
        <taxon>Mariprofundales</taxon>
        <taxon>Mariprofundaceae</taxon>
        <taxon>Mariprofundus</taxon>
    </lineage>
</organism>
<evidence type="ECO:0000313" key="8">
    <source>
        <dbReference type="Proteomes" id="UP000306585"/>
    </source>
</evidence>
<keyword evidence="4 5" id="KW-0472">Membrane</keyword>
<name>A0A5R9GRP7_9PROT</name>
<keyword evidence="8" id="KW-1185">Reference proteome</keyword>
<evidence type="ECO:0000313" key="7">
    <source>
        <dbReference type="EMBL" id="TLS67073.1"/>
    </source>
</evidence>
<protein>
    <submittedName>
        <fullName evidence="7">VanZ family protein</fullName>
    </submittedName>
</protein>
<evidence type="ECO:0000259" key="6">
    <source>
        <dbReference type="Pfam" id="PF04892"/>
    </source>
</evidence>
<comment type="subcellular location">
    <subcellularLocation>
        <location evidence="1">Membrane</location>
        <topology evidence="1">Multi-pass membrane protein</topology>
    </subcellularLocation>
</comment>
<gene>
    <name evidence="7" type="ORF">FEF65_08220</name>
</gene>
<evidence type="ECO:0000256" key="1">
    <source>
        <dbReference type="ARBA" id="ARBA00004141"/>
    </source>
</evidence>
<accession>A0A5R9GRP7</accession>
<keyword evidence="2 5" id="KW-0812">Transmembrane</keyword>
<feature type="transmembrane region" description="Helical" evidence="5">
    <location>
        <begin position="63"/>
        <end position="82"/>
    </location>
</feature>
<dbReference type="GO" id="GO:0016020">
    <property type="term" value="C:membrane"/>
    <property type="evidence" value="ECO:0007669"/>
    <property type="project" value="UniProtKB-SubCell"/>
</dbReference>
<evidence type="ECO:0000256" key="2">
    <source>
        <dbReference type="ARBA" id="ARBA00022692"/>
    </source>
</evidence>
<dbReference type="Pfam" id="PF04892">
    <property type="entry name" value="VanZ"/>
    <property type="match status" value="1"/>
</dbReference>
<reference evidence="7 8" key="1">
    <citation type="journal article" date="2019" name="Appl. Environ. Microbiol.">
        <title>Environmental Evidence and Genomic Insight of Iron-oxidizing Bacteria Preference Towards More Corrosion Resistant Stainless Steel at Higher Salinities.</title>
        <authorList>
            <person name="Garrison C.E."/>
            <person name="Price K.A."/>
            <person name="Field E.K."/>
        </authorList>
    </citation>
    <scope>NUCLEOTIDE SEQUENCE [LARGE SCALE GENOMIC DNA]</scope>
    <source>
        <strain evidence="7 8">P3</strain>
    </source>
</reference>
<proteinExistence type="predicted"/>
<keyword evidence="3 5" id="KW-1133">Transmembrane helix</keyword>
<dbReference type="AlphaFoldDB" id="A0A5R9GRP7"/>
<sequence length="115" mass="13147">MLELIRQRWLLICSLLLAVITTLSLWPMEKLPDVPGSDKIHHYIAYGALMLPLALRRPQGWPWLALLFFAWSGAIELIQPYVNRYGEWADLAANGAGLLSGLLLAWLLNRLLQRR</sequence>
<dbReference type="EMBL" id="VBRY01000007">
    <property type="protein sequence ID" value="TLS67073.1"/>
    <property type="molecule type" value="Genomic_DNA"/>
</dbReference>
<dbReference type="InterPro" id="IPR035952">
    <property type="entry name" value="Rhomboid-like_sf"/>
</dbReference>
<dbReference type="PANTHER" id="PTHR28008:SF1">
    <property type="entry name" value="DOMAIN PROTEIN, PUTATIVE (AFU_ORTHOLOGUE AFUA_3G10980)-RELATED"/>
    <property type="match status" value="1"/>
</dbReference>
<feature type="transmembrane region" description="Helical" evidence="5">
    <location>
        <begin position="9"/>
        <end position="28"/>
    </location>
</feature>
<dbReference type="PANTHER" id="PTHR28008">
    <property type="entry name" value="DOMAIN PROTEIN, PUTATIVE (AFU_ORTHOLOGUE AFUA_3G10980)-RELATED"/>
    <property type="match status" value="1"/>
</dbReference>
<dbReference type="Proteomes" id="UP000306585">
    <property type="component" value="Unassembled WGS sequence"/>
</dbReference>